<name>A0ABS3I9V4_9MICO</name>
<accession>A0ABS3I9V4</accession>
<keyword evidence="1" id="KW-1133">Transmembrane helix</keyword>
<keyword evidence="1" id="KW-0812">Transmembrane</keyword>
<reference evidence="3" key="2">
    <citation type="submission" date="2023-07" db="EMBL/GenBank/DDBJ databases">
        <title>Myceligenerans salitolerans sp. nov., a halotolerant actinomycete isolated from a salt lake in Xinjiang, China.</title>
        <authorList>
            <person name="Guan T."/>
        </authorList>
    </citation>
    <scope>NUCLEOTIDE SEQUENCE [LARGE SCALE GENOMIC DNA]</scope>
    <source>
        <strain evidence="3">XHU 5031</strain>
    </source>
</reference>
<dbReference type="Proteomes" id="UP000664617">
    <property type="component" value="Unassembled WGS sequence"/>
</dbReference>
<gene>
    <name evidence="2" type="ORF">J0911_11985</name>
</gene>
<dbReference type="EMBL" id="JAFMPK010000044">
    <property type="protein sequence ID" value="MBO0609743.1"/>
    <property type="molecule type" value="Genomic_DNA"/>
</dbReference>
<protein>
    <submittedName>
        <fullName evidence="2">Uncharacterized protein</fullName>
    </submittedName>
</protein>
<organism evidence="2 3">
    <name type="scientific">Myceligenerans salitolerans</name>
    <dbReference type="NCBI Taxonomy" id="1230528"/>
    <lineage>
        <taxon>Bacteria</taxon>
        <taxon>Bacillati</taxon>
        <taxon>Actinomycetota</taxon>
        <taxon>Actinomycetes</taxon>
        <taxon>Micrococcales</taxon>
        <taxon>Promicromonosporaceae</taxon>
        <taxon>Myceligenerans</taxon>
    </lineage>
</organism>
<reference evidence="2 3" key="1">
    <citation type="submission" date="2021-03" db="EMBL/GenBank/DDBJ databases">
        <authorList>
            <person name="Xin L."/>
        </authorList>
    </citation>
    <scope>NUCLEOTIDE SEQUENCE [LARGE SCALE GENOMIC DNA]</scope>
    <source>
        <strain evidence="2 3">XHU 5031</strain>
    </source>
</reference>
<evidence type="ECO:0000313" key="2">
    <source>
        <dbReference type="EMBL" id="MBO0609743.1"/>
    </source>
</evidence>
<keyword evidence="1" id="KW-0472">Membrane</keyword>
<dbReference type="RefSeq" id="WP_207275669.1">
    <property type="nucleotide sequence ID" value="NZ_JAFMPK010000044.1"/>
</dbReference>
<sequence length="101" mass="11555">MIFFGWGRKNKSAQLDGKTVLLRTWGYFHLFWLLRVWGRDYSLATATPDGWATRALTDAEVAAIGEEAKRAVTPNWWWRFGLFIGLGMLALFITIMTLTQG</sequence>
<keyword evidence="3" id="KW-1185">Reference proteome</keyword>
<comment type="caution">
    <text evidence="2">The sequence shown here is derived from an EMBL/GenBank/DDBJ whole genome shotgun (WGS) entry which is preliminary data.</text>
</comment>
<feature type="transmembrane region" description="Helical" evidence="1">
    <location>
        <begin position="76"/>
        <end position="98"/>
    </location>
</feature>
<proteinExistence type="predicted"/>
<evidence type="ECO:0000256" key="1">
    <source>
        <dbReference type="SAM" id="Phobius"/>
    </source>
</evidence>
<evidence type="ECO:0000313" key="3">
    <source>
        <dbReference type="Proteomes" id="UP000664617"/>
    </source>
</evidence>